<proteinExistence type="predicted"/>
<organism evidence="1">
    <name type="scientific">Cucumis melo</name>
    <name type="common">Muskmelon</name>
    <dbReference type="NCBI Taxonomy" id="3656"/>
    <lineage>
        <taxon>Eukaryota</taxon>
        <taxon>Viridiplantae</taxon>
        <taxon>Streptophyta</taxon>
        <taxon>Embryophyta</taxon>
        <taxon>Tracheophyta</taxon>
        <taxon>Spermatophyta</taxon>
        <taxon>Magnoliopsida</taxon>
        <taxon>eudicotyledons</taxon>
        <taxon>Gunneridae</taxon>
        <taxon>Pentapetalae</taxon>
        <taxon>rosids</taxon>
        <taxon>fabids</taxon>
        <taxon>Cucurbitales</taxon>
        <taxon>Cucurbitaceae</taxon>
        <taxon>Benincaseae</taxon>
        <taxon>Cucumis</taxon>
    </lineage>
</organism>
<name>A0A9I9EH21_CUCME</name>
<evidence type="ECO:0000313" key="1">
    <source>
        <dbReference type="EnsemblPlants" id="MELO3C033635.2.1"/>
    </source>
</evidence>
<dbReference type="EnsemblPlants" id="MELO3C033635.2.1">
    <property type="protein sequence ID" value="MELO3C033635.2.1"/>
    <property type="gene ID" value="MELO3C033635.2"/>
</dbReference>
<protein>
    <submittedName>
        <fullName evidence="1">Uncharacterized protein</fullName>
    </submittedName>
</protein>
<accession>A0A9I9EH21</accession>
<dbReference type="Gramene" id="MELO3C033635.2.1">
    <property type="protein sequence ID" value="MELO3C033635.2.1"/>
    <property type="gene ID" value="MELO3C033635.2"/>
</dbReference>
<reference evidence="1" key="1">
    <citation type="submission" date="2023-03" db="UniProtKB">
        <authorList>
            <consortium name="EnsemblPlants"/>
        </authorList>
    </citation>
    <scope>IDENTIFICATION</scope>
</reference>
<sequence length="49" mass="5503">MSINNNSQIKCKLLDWYGSGDIATEGRWFSNDPVALVYHVPIGPRALRV</sequence>
<dbReference type="AlphaFoldDB" id="A0A9I9EH21"/>